<evidence type="ECO:0000313" key="3">
    <source>
        <dbReference type="Proteomes" id="UP000265715"/>
    </source>
</evidence>
<comment type="caution">
    <text evidence="2">The sequence shown here is derived from an EMBL/GenBank/DDBJ whole genome shotgun (WGS) entry which is preliminary data.</text>
</comment>
<dbReference type="AlphaFoldDB" id="A0A399EZ26"/>
<evidence type="ECO:0000313" key="2">
    <source>
        <dbReference type="EMBL" id="RIH88940.1"/>
    </source>
</evidence>
<organism evidence="2 3">
    <name type="scientific">Calidithermus terrae</name>
    <dbReference type="NCBI Taxonomy" id="1408545"/>
    <lineage>
        <taxon>Bacteria</taxon>
        <taxon>Thermotogati</taxon>
        <taxon>Deinococcota</taxon>
        <taxon>Deinococci</taxon>
        <taxon>Thermales</taxon>
        <taxon>Thermaceae</taxon>
        <taxon>Calidithermus</taxon>
    </lineage>
</organism>
<protein>
    <submittedName>
        <fullName evidence="2">Uncharacterized protein</fullName>
    </submittedName>
</protein>
<feature type="compositionally biased region" description="Basic and acidic residues" evidence="1">
    <location>
        <begin position="1"/>
        <end position="14"/>
    </location>
</feature>
<sequence length="87" mass="8838">MAAKVRERKSDRGTRGLGTRAIQKGKASVASAPSPSATNAPGSRQPCSCPRMAPKASPPTASATISEPVQSKRPALEPPLSGTARSA</sequence>
<feature type="region of interest" description="Disordered" evidence="1">
    <location>
        <begin position="1"/>
        <end position="87"/>
    </location>
</feature>
<accession>A0A399EZ26</accession>
<dbReference type="Proteomes" id="UP000265715">
    <property type="component" value="Unassembled WGS sequence"/>
</dbReference>
<evidence type="ECO:0000256" key="1">
    <source>
        <dbReference type="SAM" id="MobiDB-lite"/>
    </source>
</evidence>
<proteinExistence type="predicted"/>
<feature type="compositionally biased region" description="Low complexity" evidence="1">
    <location>
        <begin position="27"/>
        <end position="43"/>
    </location>
</feature>
<gene>
    <name evidence="2" type="ORF">Mterra_00891</name>
</gene>
<keyword evidence="3" id="KW-1185">Reference proteome</keyword>
<reference evidence="2 3" key="1">
    <citation type="submission" date="2018-08" db="EMBL/GenBank/DDBJ databases">
        <title>Meiothermus terrae DSM 26712 genome sequencing project.</title>
        <authorList>
            <person name="Da Costa M.S."/>
            <person name="Albuquerque L."/>
            <person name="Raposo P."/>
            <person name="Froufe H.J.C."/>
            <person name="Barroso C.S."/>
            <person name="Egas C."/>
        </authorList>
    </citation>
    <scope>NUCLEOTIDE SEQUENCE [LARGE SCALE GENOMIC DNA]</scope>
    <source>
        <strain evidence="2 3">DSM 26712</strain>
    </source>
</reference>
<feature type="compositionally biased region" description="Low complexity" evidence="1">
    <location>
        <begin position="53"/>
        <end position="68"/>
    </location>
</feature>
<dbReference type="EMBL" id="QXDL01000023">
    <property type="protein sequence ID" value="RIH88940.1"/>
    <property type="molecule type" value="Genomic_DNA"/>
</dbReference>
<name>A0A399EZ26_9DEIN</name>